<dbReference type="SUPFAM" id="SSF55811">
    <property type="entry name" value="Nudix"/>
    <property type="match status" value="1"/>
</dbReference>
<dbReference type="Pfam" id="PF14803">
    <property type="entry name" value="Zn_ribbon_Nudix"/>
    <property type="match status" value="1"/>
</dbReference>
<evidence type="ECO:0000259" key="1">
    <source>
        <dbReference type="PROSITE" id="PS51462"/>
    </source>
</evidence>
<dbReference type="Gene3D" id="3.90.79.10">
    <property type="entry name" value="Nucleoside Triphosphate Pyrophosphohydrolase"/>
    <property type="match status" value="1"/>
</dbReference>
<dbReference type="PANTHER" id="PTHR43222">
    <property type="entry name" value="NUDIX HYDROLASE 23"/>
    <property type="match status" value="1"/>
</dbReference>
<dbReference type="InterPro" id="IPR015797">
    <property type="entry name" value="NUDIX_hydrolase-like_dom_sf"/>
</dbReference>
<dbReference type="Pfam" id="PF00293">
    <property type="entry name" value="NUDIX"/>
    <property type="match status" value="1"/>
</dbReference>
<reference evidence="2 3" key="1">
    <citation type="submission" date="2018-11" db="EMBL/GenBank/DDBJ databases">
        <title>Genomic Encyclopedia of Type Strains, Phase IV (KMG-IV): sequencing the most valuable type-strain genomes for metagenomic binning, comparative biology and taxonomic classification.</title>
        <authorList>
            <person name="Goeker M."/>
        </authorList>
    </citation>
    <scope>NUCLEOTIDE SEQUENCE [LARGE SCALE GENOMIC DNA]</scope>
    <source>
        <strain evidence="2 3">DSM 5900</strain>
    </source>
</reference>
<evidence type="ECO:0000313" key="2">
    <source>
        <dbReference type="EMBL" id="ROP90826.1"/>
    </source>
</evidence>
<protein>
    <submittedName>
        <fullName evidence="2">ADP-ribose pyrophosphatase YjhB (NUDIX family)</fullName>
    </submittedName>
</protein>
<dbReference type="PANTHER" id="PTHR43222:SF2">
    <property type="entry name" value="NUDIX HYDROLASE 23, CHLOROPLASTIC"/>
    <property type="match status" value="1"/>
</dbReference>
<sequence length="182" mass="20565">MAGADEDPFRGFARRVPDGDSLERLVCGDCGFVHYENPKLVVGSVVTWGDRFLLCRRAINPRRDYWTLPAGYMELNETTAEGAMREAWEEAQARIVIDGLLAVYEIPRISQVQLIYRARLDAPVFAAGPESLEVALFGWDEIPWDRLAFPSVRWALHHHREAAGEVVPIPRRNPEGDAGDHR</sequence>
<dbReference type="AlphaFoldDB" id="A0A3N1LK69"/>
<dbReference type="Gene3D" id="2.20.70.10">
    <property type="match status" value="1"/>
</dbReference>
<comment type="caution">
    <text evidence="2">The sequence shown here is derived from an EMBL/GenBank/DDBJ whole genome shotgun (WGS) entry which is preliminary data.</text>
</comment>
<dbReference type="PROSITE" id="PS51462">
    <property type="entry name" value="NUDIX"/>
    <property type="match status" value="1"/>
</dbReference>
<keyword evidence="3" id="KW-1185">Reference proteome</keyword>
<evidence type="ECO:0000313" key="3">
    <source>
        <dbReference type="Proteomes" id="UP000278222"/>
    </source>
</evidence>
<dbReference type="Proteomes" id="UP000278222">
    <property type="component" value="Unassembled WGS sequence"/>
</dbReference>
<dbReference type="InterPro" id="IPR029401">
    <property type="entry name" value="Nudix_N"/>
</dbReference>
<feature type="domain" description="Nudix hydrolase" evidence="1">
    <location>
        <begin position="37"/>
        <end position="160"/>
    </location>
</feature>
<dbReference type="RefSeq" id="WP_123690238.1">
    <property type="nucleotide sequence ID" value="NZ_AP019700.1"/>
</dbReference>
<proteinExistence type="predicted"/>
<dbReference type="EMBL" id="RJKX01000014">
    <property type="protein sequence ID" value="ROP90826.1"/>
    <property type="molecule type" value="Genomic_DNA"/>
</dbReference>
<gene>
    <name evidence="2" type="ORF">EDC65_2685</name>
</gene>
<dbReference type="OrthoDB" id="9761969at2"/>
<name>A0A3N1LK69_9PROT</name>
<organism evidence="2 3">
    <name type="scientific">Stella humosa</name>
    <dbReference type="NCBI Taxonomy" id="94"/>
    <lineage>
        <taxon>Bacteria</taxon>
        <taxon>Pseudomonadati</taxon>
        <taxon>Pseudomonadota</taxon>
        <taxon>Alphaproteobacteria</taxon>
        <taxon>Rhodospirillales</taxon>
        <taxon>Stellaceae</taxon>
        <taxon>Stella</taxon>
    </lineage>
</organism>
<dbReference type="GO" id="GO:0003824">
    <property type="term" value="F:catalytic activity"/>
    <property type="evidence" value="ECO:0007669"/>
    <property type="project" value="UniProtKB-ARBA"/>
</dbReference>
<accession>A0A3N1LK69</accession>
<dbReference type="InterPro" id="IPR000086">
    <property type="entry name" value="NUDIX_hydrolase_dom"/>
</dbReference>
<dbReference type="CDD" id="cd04511">
    <property type="entry name" value="NUDIX_Hydrolase"/>
    <property type="match status" value="1"/>
</dbReference>